<comment type="caution">
    <text evidence="2">The sequence shown here is derived from an EMBL/GenBank/DDBJ whole genome shotgun (WGS) entry which is preliminary data.</text>
</comment>
<sequence>MKIFWLVSENPFAEVKLLASDNDVLEMVSKLPRNHYVHVYLEEVLIASNVVNVEPEINVEFNVVGSFEPEFNVEVSGIAIVSDDDSFEGNIGEPEIHDNVSESSEIRVESNTTLKT</sequence>
<evidence type="ECO:0000313" key="2">
    <source>
        <dbReference type="EMBL" id="KAK9002894.1"/>
    </source>
</evidence>
<dbReference type="EMBL" id="JBBPBN010000034">
    <property type="protein sequence ID" value="KAK9002894.1"/>
    <property type="molecule type" value="Genomic_DNA"/>
</dbReference>
<reference evidence="2 3" key="1">
    <citation type="journal article" date="2024" name="G3 (Bethesda)">
        <title>Genome assembly of Hibiscus sabdariffa L. provides insights into metabolisms of medicinal natural products.</title>
        <authorList>
            <person name="Kim T."/>
        </authorList>
    </citation>
    <scope>NUCLEOTIDE SEQUENCE [LARGE SCALE GENOMIC DNA]</scope>
    <source>
        <strain evidence="2">TK-2024</strain>
        <tissue evidence="2">Old leaves</tissue>
    </source>
</reference>
<protein>
    <submittedName>
        <fullName evidence="2">Uncharacterized protein</fullName>
    </submittedName>
</protein>
<dbReference type="Proteomes" id="UP001396334">
    <property type="component" value="Unassembled WGS sequence"/>
</dbReference>
<accession>A0ABR2QQF2</accession>
<gene>
    <name evidence="2" type="ORF">V6N11_060470</name>
</gene>
<name>A0ABR2QQF2_9ROSI</name>
<proteinExistence type="predicted"/>
<feature type="region of interest" description="Disordered" evidence="1">
    <location>
        <begin position="91"/>
        <end position="116"/>
    </location>
</feature>
<feature type="compositionally biased region" description="Basic and acidic residues" evidence="1">
    <location>
        <begin position="94"/>
        <end position="108"/>
    </location>
</feature>
<keyword evidence="3" id="KW-1185">Reference proteome</keyword>
<organism evidence="2 3">
    <name type="scientific">Hibiscus sabdariffa</name>
    <name type="common">roselle</name>
    <dbReference type="NCBI Taxonomy" id="183260"/>
    <lineage>
        <taxon>Eukaryota</taxon>
        <taxon>Viridiplantae</taxon>
        <taxon>Streptophyta</taxon>
        <taxon>Embryophyta</taxon>
        <taxon>Tracheophyta</taxon>
        <taxon>Spermatophyta</taxon>
        <taxon>Magnoliopsida</taxon>
        <taxon>eudicotyledons</taxon>
        <taxon>Gunneridae</taxon>
        <taxon>Pentapetalae</taxon>
        <taxon>rosids</taxon>
        <taxon>malvids</taxon>
        <taxon>Malvales</taxon>
        <taxon>Malvaceae</taxon>
        <taxon>Malvoideae</taxon>
        <taxon>Hibiscus</taxon>
    </lineage>
</organism>
<evidence type="ECO:0000313" key="3">
    <source>
        <dbReference type="Proteomes" id="UP001396334"/>
    </source>
</evidence>
<evidence type="ECO:0000256" key="1">
    <source>
        <dbReference type="SAM" id="MobiDB-lite"/>
    </source>
</evidence>